<feature type="chain" id="PRO_5031131525" evidence="1">
    <location>
        <begin position="27"/>
        <end position="169"/>
    </location>
</feature>
<proteinExistence type="predicted"/>
<comment type="caution">
    <text evidence="2">The sequence shown here is derived from an EMBL/GenBank/DDBJ whole genome shotgun (WGS) entry which is preliminary data.</text>
</comment>
<accession>A0A7W7T2K4</accession>
<dbReference type="RefSeq" id="WP_184668102.1">
    <property type="nucleotide sequence ID" value="NZ_BAABAI010000015.1"/>
</dbReference>
<dbReference type="Proteomes" id="UP000542674">
    <property type="component" value="Unassembled WGS sequence"/>
</dbReference>
<evidence type="ECO:0000313" key="2">
    <source>
        <dbReference type="EMBL" id="MBB4964842.1"/>
    </source>
</evidence>
<feature type="signal peptide" evidence="1">
    <location>
        <begin position="1"/>
        <end position="26"/>
    </location>
</feature>
<protein>
    <submittedName>
        <fullName evidence="2">Uncharacterized protein</fullName>
    </submittedName>
</protein>
<name>A0A7W7T2K4_9PSEU</name>
<keyword evidence="3" id="KW-1185">Reference proteome</keyword>
<sequence>MRKLRALLIAVAVTAGLVAASGSASAGEDGYGFFALRLTDGTPIVERESGFVGTGTGAPSVWYLTAAKGDPSKIVLWTADRERVWALGYDKPFRPVYTSGTVKDAQVWEPYGNPPPPATAAASLTLKLSPENSLYPLALNSSRPDGKLGLNQNGATAVTLHLTKIDRPA</sequence>
<evidence type="ECO:0000256" key="1">
    <source>
        <dbReference type="SAM" id="SignalP"/>
    </source>
</evidence>
<dbReference type="EMBL" id="JACHJS010000001">
    <property type="protein sequence ID" value="MBB4964842.1"/>
    <property type="molecule type" value="Genomic_DNA"/>
</dbReference>
<organism evidence="2 3">
    <name type="scientific">Saccharothrix violaceirubra</name>
    <dbReference type="NCBI Taxonomy" id="413306"/>
    <lineage>
        <taxon>Bacteria</taxon>
        <taxon>Bacillati</taxon>
        <taxon>Actinomycetota</taxon>
        <taxon>Actinomycetes</taxon>
        <taxon>Pseudonocardiales</taxon>
        <taxon>Pseudonocardiaceae</taxon>
        <taxon>Saccharothrix</taxon>
    </lineage>
</organism>
<reference evidence="2 3" key="1">
    <citation type="submission" date="2020-08" db="EMBL/GenBank/DDBJ databases">
        <title>Sequencing the genomes of 1000 actinobacteria strains.</title>
        <authorList>
            <person name="Klenk H.-P."/>
        </authorList>
    </citation>
    <scope>NUCLEOTIDE SEQUENCE [LARGE SCALE GENOMIC DNA]</scope>
    <source>
        <strain evidence="2 3">DSM 45084</strain>
    </source>
</reference>
<dbReference type="AlphaFoldDB" id="A0A7W7T2K4"/>
<gene>
    <name evidence="2" type="ORF">F4559_002201</name>
</gene>
<evidence type="ECO:0000313" key="3">
    <source>
        <dbReference type="Proteomes" id="UP000542674"/>
    </source>
</evidence>
<keyword evidence="1" id="KW-0732">Signal</keyword>